<dbReference type="Proteomes" id="UP001171620">
    <property type="component" value="Unassembled WGS sequence"/>
</dbReference>
<dbReference type="RefSeq" id="WP_155753979.1">
    <property type="nucleotide sequence ID" value="NZ_CADFER010000002.1"/>
</dbReference>
<gene>
    <name evidence="2" type="ORF">QZM33_14285</name>
</gene>
<comment type="caution">
    <text evidence="2">The sequence shown here is derived from an EMBL/GenBank/DDBJ whole genome shotgun (WGS) entry which is preliminary data.</text>
</comment>
<evidence type="ECO:0000313" key="2">
    <source>
        <dbReference type="EMBL" id="MDN7796104.1"/>
    </source>
</evidence>
<evidence type="ECO:0000256" key="1">
    <source>
        <dbReference type="SAM" id="Phobius"/>
    </source>
</evidence>
<keyword evidence="1" id="KW-0472">Membrane</keyword>
<feature type="transmembrane region" description="Helical" evidence="1">
    <location>
        <begin position="55"/>
        <end position="77"/>
    </location>
</feature>
<evidence type="ECO:0000313" key="3">
    <source>
        <dbReference type="Proteomes" id="UP001171620"/>
    </source>
</evidence>
<name>A0AAW7T3F1_BURVI</name>
<dbReference type="EMBL" id="JAUJRV010000009">
    <property type="protein sequence ID" value="MDN7796104.1"/>
    <property type="molecule type" value="Genomic_DNA"/>
</dbReference>
<sequence length="83" mass="9640">MNSSGKYLWPPVLKIVVLAFLVVFIAVAFYLFYPVMQCVREWGGFSVDCKETLELTLYIPFTLFVVVWILFLAVAILTMRRNK</sequence>
<proteinExistence type="predicted"/>
<keyword evidence="1" id="KW-1133">Transmembrane helix</keyword>
<reference evidence="2" key="1">
    <citation type="submission" date="2023-07" db="EMBL/GenBank/DDBJ databases">
        <title>A collection of bacterial strains from the Burkholderia cepacia Research Laboratory and Repository.</title>
        <authorList>
            <person name="Lipuma J."/>
            <person name="Spilker T."/>
            <person name="Caverly L."/>
        </authorList>
    </citation>
    <scope>NUCLEOTIDE SEQUENCE</scope>
    <source>
        <strain evidence="2">AU44268</strain>
    </source>
</reference>
<protein>
    <submittedName>
        <fullName evidence="2">Uncharacterized protein</fullName>
    </submittedName>
</protein>
<accession>A0AAW7T3F1</accession>
<feature type="transmembrane region" description="Helical" evidence="1">
    <location>
        <begin position="12"/>
        <end position="35"/>
    </location>
</feature>
<dbReference type="AlphaFoldDB" id="A0AAW7T3F1"/>
<organism evidence="2 3">
    <name type="scientific">Burkholderia vietnamiensis</name>
    <dbReference type="NCBI Taxonomy" id="60552"/>
    <lineage>
        <taxon>Bacteria</taxon>
        <taxon>Pseudomonadati</taxon>
        <taxon>Pseudomonadota</taxon>
        <taxon>Betaproteobacteria</taxon>
        <taxon>Burkholderiales</taxon>
        <taxon>Burkholderiaceae</taxon>
        <taxon>Burkholderia</taxon>
        <taxon>Burkholderia cepacia complex</taxon>
    </lineage>
</organism>
<keyword evidence="1" id="KW-0812">Transmembrane</keyword>